<feature type="compositionally biased region" description="Acidic residues" evidence="1">
    <location>
        <begin position="133"/>
        <end position="144"/>
    </location>
</feature>
<dbReference type="EMBL" id="CAMAPF010000114">
    <property type="protein sequence ID" value="CAH9102249.1"/>
    <property type="molecule type" value="Genomic_DNA"/>
</dbReference>
<comment type="caution">
    <text evidence="2">The sequence shown here is derived from an EMBL/GenBank/DDBJ whole genome shotgun (WGS) entry which is preliminary data.</text>
</comment>
<gene>
    <name evidence="2" type="ORF">CEPIT_LOCUS15946</name>
</gene>
<feature type="region of interest" description="Disordered" evidence="1">
    <location>
        <begin position="77"/>
        <end position="144"/>
    </location>
</feature>
<keyword evidence="3" id="KW-1185">Reference proteome</keyword>
<feature type="compositionally biased region" description="Polar residues" evidence="1">
    <location>
        <begin position="77"/>
        <end position="93"/>
    </location>
</feature>
<evidence type="ECO:0000313" key="3">
    <source>
        <dbReference type="Proteomes" id="UP001152523"/>
    </source>
</evidence>
<feature type="compositionally biased region" description="Basic and acidic residues" evidence="1">
    <location>
        <begin position="98"/>
        <end position="107"/>
    </location>
</feature>
<dbReference type="Proteomes" id="UP001152523">
    <property type="component" value="Unassembled WGS sequence"/>
</dbReference>
<protein>
    <submittedName>
        <fullName evidence="2">Uncharacterized protein</fullName>
    </submittedName>
</protein>
<evidence type="ECO:0000313" key="2">
    <source>
        <dbReference type="EMBL" id="CAH9102249.1"/>
    </source>
</evidence>
<sequence>MISFRVVMGSLCKNTQFSFTTQFQIMNRKKHTSLSCFSNLLNQPSHEYWLKSDEIIDKAIAPAATVEEVNKEAIEITNDNGPHNPVVESSSAEPATAVKDEAEEKLIIPESTVAEETESESSGYRSFETDNGSGEEDLSQTDTADFDEVYMDGKVFMIRKEDNVNRNRMIRRIPGLSWEETFVKKKIALANLFKGRTNGKKKKKGWTRPSKG</sequence>
<organism evidence="2 3">
    <name type="scientific">Cuscuta epithymum</name>
    <dbReference type="NCBI Taxonomy" id="186058"/>
    <lineage>
        <taxon>Eukaryota</taxon>
        <taxon>Viridiplantae</taxon>
        <taxon>Streptophyta</taxon>
        <taxon>Embryophyta</taxon>
        <taxon>Tracheophyta</taxon>
        <taxon>Spermatophyta</taxon>
        <taxon>Magnoliopsida</taxon>
        <taxon>eudicotyledons</taxon>
        <taxon>Gunneridae</taxon>
        <taxon>Pentapetalae</taxon>
        <taxon>asterids</taxon>
        <taxon>lamiids</taxon>
        <taxon>Solanales</taxon>
        <taxon>Convolvulaceae</taxon>
        <taxon>Cuscuteae</taxon>
        <taxon>Cuscuta</taxon>
        <taxon>Cuscuta subgen. Cuscuta</taxon>
    </lineage>
</organism>
<proteinExistence type="predicted"/>
<reference evidence="2" key="1">
    <citation type="submission" date="2022-07" db="EMBL/GenBank/DDBJ databases">
        <authorList>
            <person name="Macas J."/>
            <person name="Novak P."/>
            <person name="Neumann P."/>
        </authorList>
    </citation>
    <scope>NUCLEOTIDE SEQUENCE</scope>
</reference>
<name>A0AAV0DKC6_9ASTE</name>
<evidence type="ECO:0000256" key="1">
    <source>
        <dbReference type="SAM" id="MobiDB-lite"/>
    </source>
</evidence>
<accession>A0AAV0DKC6</accession>
<dbReference type="AlphaFoldDB" id="A0AAV0DKC6"/>